<feature type="domain" description="NADP-dependent oxidoreductase" evidence="2">
    <location>
        <begin position="3"/>
        <end position="56"/>
    </location>
</feature>
<name>A0A0E3L7N0_9EURY</name>
<sequence length="56" mass="6504">MDSTPKNIRRSVEGSLERLRVDSIDLLYQHRVDSDVPIEEVARTVKELMQEGKVKH</sequence>
<evidence type="ECO:0000313" key="3">
    <source>
        <dbReference type="EMBL" id="AKB27056.1"/>
    </source>
</evidence>
<dbReference type="SUPFAM" id="SSF51430">
    <property type="entry name" value="NAD(P)-linked oxidoreductase"/>
    <property type="match status" value="1"/>
</dbReference>
<keyword evidence="4" id="KW-1185">Reference proteome</keyword>
<evidence type="ECO:0000313" key="4">
    <source>
        <dbReference type="Proteomes" id="UP000033111"/>
    </source>
</evidence>
<dbReference type="PATRIC" id="fig|1434120.4.peg.426"/>
<organism evidence="3 4">
    <name type="scientific">Methanosarcina siciliae T4/M</name>
    <dbReference type="NCBI Taxonomy" id="1434120"/>
    <lineage>
        <taxon>Archaea</taxon>
        <taxon>Methanobacteriati</taxon>
        <taxon>Methanobacteriota</taxon>
        <taxon>Stenosarchaea group</taxon>
        <taxon>Methanomicrobia</taxon>
        <taxon>Methanosarcinales</taxon>
        <taxon>Methanosarcinaceae</taxon>
        <taxon>Methanosarcina</taxon>
    </lineage>
</organism>
<dbReference type="AlphaFoldDB" id="A0A0E3L7N0"/>
<accession>A0A0E3L7N0</accession>
<evidence type="ECO:0000259" key="2">
    <source>
        <dbReference type="Pfam" id="PF00248"/>
    </source>
</evidence>
<dbReference type="GO" id="GO:0005737">
    <property type="term" value="C:cytoplasm"/>
    <property type="evidence" value="ECO:0007669"/>
    <property type="project" value="TreeGrafter"/>
</dbReference>
<dbReference type="Gene3D" id="3.20.20.100">
    <property type="entry name" value="NADP-dependent oxidoreductase domain"/>
    <property type="match status" value="1"/>
</dbReference>
<dbReference type="InterPro" id="IPR050791">
    <property type="entry name" value="Aldo-Keto_reductase"/>
</dbReference>
<gene>
    <name evidence="3" type="ORF">MSSIT_0337</name>
</gene>
<dbReference type="PANTHER" id="PTHR43625">
    <property type="entry name" value="AFLATOXIN B1 ALDEHYDE REDUCTASE"/>
    <property type="match status" value="1"/>
</dbReference>
<proteinExistence type="predicted"/>
<dbReference type="InterPro" id="IPR023210">
    <property type="entry name" value="NADP_OxRdtase_dom"/>
</dbReference>
<evidence type="ECO:0000256" key="1">
    <source>
        <dbReference type="ARBA" id="ARBA00023002"/>
    </source>
</evidence>
<keyword evidence="1" id="KW-0560">Oxidoreductase</keyword>
<dbReference type="Pfam" id="PF00248">
    <property type="entry name" value="Aldo_ket_red"/>
    <property type="match status" value="1"/>
</dbReference>
<reference evidence="3 4" key="1">
    <citation type="submission" date="2014-07" db="EMBL/GenBank/DDBJ databases">
        <title>Methanogenic archaea and the global carbon cycle.</title>
        <authorList>
            <person name="Henriksen J.R."/>
            <person name="Luke J."/>
            <person name="Reinhart S."/>
            <person name="Benedict M.N."/>
            <person name="Youngblut N.D."/>
            <person name="Metcalf M.E."/>
            <person name="Whitaker R.J."/>
            <person name="Metcalf W.W."/>
        </authorList>
    </citation>
    <scope>NUCLEOTIDE SEQUENCE [LARGE SCALE GENOMIC DNA]</scope>
    <source>
        <strain evidence="3 4">T4/M</strain>
    </source>
</reference>
<dbReference type="EMBL" id="CP009506">
    <property type="protein sequence ID" value="AKB27056.1"/>
    <property type="molecule type" value="Genomic_DNA"/>
</dbReference>
<dbReference type="OrthoDB" id="7236at2157"/>
<dbReference type="PANTHER" id="PTHR43625:SF77">
    <property type="entry name" value="ALDO-KETO REDUCTASE"/>
    <property type="match status" value="1"/>
</dbReference>
<protein>
    <submittedName>
        <fullName evidence="3">Aldo-keto reductase</fullName>
    </submittedName>
</protein>
<dbReference type="GO" id="GO:0016491">
    <property type="term" value="F:oxidoreductase activity"/>
    <property type="evidence" value="ECO:0007669"/>
    <property type="project" value="UniProtKB-KW"/>
</dbReference>
<dbReference type="Proteomes" id="UP000033111">
    <property type="component" value="Chromosome"/>
</dbReference>
<dbReference type="HOGENOM" id="CLU_3003198_0_0_2"/>
<dbReference type="KEGG" id="msw:MSSIT_0337"/>
<dbReference type="InterPro" id="IPR036812">
    <property type="entry name" value="NAD(P)_OxRdtase_dom_sf"/>
</dbReference>